<sequence>MTEVSLGEAARSRFEGLAAELSATGDVASWDVRGDGGGLVLTLRRDDGATAVVELAADTRTCLVRLADTYEDREIADGEPDRLEALEDKVAIARLYLRRRYHEEVSRRWGRVVARTIHLAGKEETFSLSASPGGVPGLVGRLLGGRTSIVRP</sequence>
<evidence type="ECO:0000313" key="1">
    <source>
        <dbReference type="EMBL" id="GIJ45300.1"/>
    </source>
</evidence>
<organism evidence="1 2">
    <name type="scientific">Virgisporangium aliadipatigenens</name>
    <dbReference type="NCBI Taxonomy" id="741659"/>
    <lineage>
        <taxon>Bacteria</taxon>
        <taxon>Bacillati</taxon>
        <taxon>Actinomycetota</taxon>
        <taxon>Actinomycetes</taxon>
        <taxon>Micromonosporales</taxon>
        <taxon>Micromonosporaceae</taxon>
        <taxon>Virgisporangium</taxon>
    </lineage>
</organism>
<dbReference type="Proteomes" id="UP000619260">
    <property type="component" value="Unassembled WGS sequence"/>
</dbReference>
<comment type="caution">
    <text evidence="1">The sequence shown here is derived from an EMBL/GenBank/DDBJ whole genome shotgun (WGS) entry which is preliminary data.</text>
</comment>
<evidence type="ECO:0000313" key="2">
    <source>
        <dbReference type="Proteomes" id="UP000619260"/>
    </source>
</evidence>
<keyword evidence="2" id="KW-1185">Reference proteome</keyword>
<name>A0A8J3YJV7_9ACTN</name>
<dbReference type="RefSeq" id="WP_203898862.1">
    <property type="nucleotide sequence ID" value="NZ_BOPF01000007.1"/>
</dbReference>
<gene>
    <name evidence="1" type="ORF">Val02_21860</name>
</gene>
<proteinExistence type="predicted"/>
<protein>
    <submittedName>
        <fullName evidence="1">Uncharacterized protein</fullName>
    </submittedName>
</protein>
<reference evidence="1" key="1">
    <citation type="submission" date="2021-01" db="EMBL/GenBank/DDBJ databases">
        <title>Whole genome shotgun sequence of Virgisporangium aliadipatigenens NBRC 105644.</title>
        <authorList>
            <person name="Komaki H."/>
            <person name="Tamura T."/>
        </authorList>
    </citation>
    <scope>NUCLEOTIDE SEQUENCE</scope>
    <source>
        <strain evidence="1">NBRC 105644</strain>
    </source>
</reference>
<dbReference type="AlphaFoldDB" id="A0A8J3YJV7"/>
<dbReference type="EMBL" id="BOPF01000007">
    <property type="protein sequence ID" value="GIJ45300.1"/>
    <property type="molecule type" value="Genomic_DNA"/>
</dbReference>
<accession>A0A8J3YJV7</accession>